<evidence type="ECO:0000256" key="4">
    <source>
        <dbReference type="SAM" id="MobiDB-lite"/>
    </source>
</evidence>
<keyword evidence="1" id="KW-0677">Repeat</keyword>
<feature type="repeat" description="ANK" evidence="3">
    <location>
        <begin position="671"/>
        <end position="703"/>
    </location>
</feature>
<proteinExistence type="predicted"/>
<evidence type="ECO:0000313" key="5">
    <source>
        <dbReference type="EMBL" id="ROT42404.1"/>
    </source>
</evidence>
<feature type="region of interest" description="Disordered" evidence="4">
    <location>
        <begin position="1"/>
        <end position="21"/>
    </location>
</feature>
<dbReference type="SMART" id="SM00248">
    <property type="entry name" value="ANK"/>
    <property type="match status" value="3"/>
</dbReference>
<gene>
    <name evidence="5" type="ORF">SODALDRAFT_267227</name>
</gene>
<feature type="compositionally biased region" description="Polar residues" evidence="4">
    <location>
        <begin position="1"/>
        <end position="12"/>
    </location>
</feature>
<feature type="compositionally biased region" description="Polar residues" evidence="4">
    <location>
        <begin position="52"/>
        <end position="67"/>
    </location>
</feature>
<dbReference type="PANTHER" id="PTHR24201">
    <property type="entry name" value="ANK_REP_REGION DOMAIN-CONTAINING PROTEIN"/>
    <property type="match status" value="1"/>
</dbReference>
<feature type="region of interest" description="Disordered" evidence="4">
    <location>
        <begin position="241"/>
        <end position="281"/>
    </location>
</feature>
<organism evidence="5 6">
    <name type="scientific">Sodiomyces alkalinus (strain CBS 110278 / VKM F-3762 / F11)</name>
    <name type="common">Alkaliphilic filamentous fungus</name>
    <dbReference type="NCBI Taxonomy" id="1314773"/>
    <lineage>
        <taxon>Eukaryota</taxon>
        <taxon>Fungi</taxon>
        <taxon>Dikarya</taxon>
        <taxon>Ascomycota</taxon>
        <taxon>Pezizomycotina</taxon>
        <taxon>Sordariomycetes</taxon>
        <taxon>Hypocreomycetidae</taxon>
        <taxon>Glomerellales</taxon>
        <taxon>Plectosphaerellaceae</taxon>
        <taxon>Sodiomyces</taxon>
    </lineage>
</organism>
<feature type="region of interest" description="Disordered" evidence="4">
    <location>
        <begin position="569"/>
        <end position="591"/>
    </location>
</feature>
<evidence type="ECO:0000256" key="1">
    <source>
        <dbReference type="ARBA" id="ARBA00022737"/>
    </source>
</evidence>
<keyword evidence="2 3" id="KW-0040">ANK repeat</keyword>
<feature type="compositionally biased region" description="Basic and acidic residues" evidence="4">
    <location>
        <begin position="71"/>
        <end position="92"/>
    </location>
</feature>
<feature type="repeat" description="ANK" evidence="3">
    <location>
        <begin position="630"/>
        <end position="670"/>
    </location>
</feature>
<dbReference type="InterPro" id="IPR002110">
    <property type="entry name" value="Ankyrin_rpt"/>
</dbReference>
<dbReference type="GeneID" id="39576016"/>
<dbReference type="InterPro" id="IPR050776">
    <property type="entry name" value="Ank_Repeat/CDKN_Inhibitor"/>
</dbReference>
<protein>
    <submittedName>
        <fullName evidence="5">Ankyrin</fullName>
    </submittedName>
</protein>
<feature type="region of interest" description="Disordered" evidence="4">
    <location>
        <begin position="52"/>
        <end position="116"/>
    </location>
</feature>
<dbReference type="SUPFAM" id="SSF48403">
    <property type="entry name" value="Ankyrin repeat"/>
    <property type="match status" value="1"/>
</dbReference>
<reference evidence="5 6" key="1">
    <citation type="journal article" date="2018" name="Mol. Ecol.">
        <title>The obligate alkalophilic soda-lake fungus Sodiomyces alkalinus has shifted to a protein diet.</title>
        <authorList>
            <person name="Grum-Grzhimaylo A.A."/>
            <person name="Falkoski D.L."/>
            <person name="van den Heuvel J."/>
            <person name="Valero-Jimenez C.A."/>
            <person name="Min B."/>
            <person name="Choi I.G."/>
            <person name="Lipzen A."/>
            <person name="Daum C.G."/>
            <person name="Aanen D.K."/>
            <person name="Tsang A."/>
            <person name="Henrissat B."/>
            <person name="Bilanenko E.N."/>
            <person name="de Vries R.P."/>
            <person name="van Kan J.A.L."/>
            <person name="Grigoriev I.V."/>
            <person name="Debets A.J.M."/>
        </authorList>
    </citation>
    <scope>NUCLEOTIDE SEQUENCE [LARGE SCALE GENOMIC DNA]</scope>
    <source>
        <strain evidence="5 6">F11</strain>
    </source>
</reference>
<dbReference type="RefSeq" id="XP_028470210.1">
    <property type="nucleotide sequence ID" value="XM_028607538.1"/>
</dbReference>
<dbReference type="PROSITE" id="PS50297">
    <property type="entry name" value="ANK_REP_REGION"/>
    <property type="match status" value="1"/>
</dbReference>
<dbReference type="OrthoDB" id="194358at2759"/>
<dbReference type="InterPro" id="IPR036770">
    <property type="entry name" value="Ankyrin_rpt-contain_sf"/>
</dbReference>
<dbReference type="GO" id="GO:0005634">
    <property type="term" value="C:nucleus"/>
    <property type="evidence" value="ECO:0007669"/>
    <property type="project" value="TreeGrafter"/>
</dbReference>
<dbReference type="PROSITE" id="PS50088">
    <property type="entry name" value="ANK_REPEAT"/>
    <property type="match status" value="2"/>
</dbReference>
<accession>A0A3N2Q6K7</accession>
<dbReference type="STRING" id="1314773.A0A3N2Q6K7"/>
<feature type="region of interest" description="Disordered" evidence="4">
    <location>
        <begin position="476"/>
        <end position="513"/>
    </location>
</feature>
<dbReference type="PANTHER" id="PTHR24201:SF16">
    <property type="entry name" value="ANKYRIN-1-LIKE-RELATED"/>
    <property type="match status" value="1"/>
</dbReference>
<dbReference type="AlphaFoldDB" id="A0A3N2Q6K7"/>
<evidence type="ECO:0000256" key="2">
    <source>
        <dbReference type="ARBA" id="ARBA00023043"/>
    </source>
</evidence>
<evidence type="ECO:0000256" key="3">
    <source>
        <dbReference type="PROSITE-ProRule" id="PRU00023"/>
    </source>
</evidence>
<feature type="compositionally biased region" description="Low complexity" evidence="4">
    <location>
        <begin position="250"/>
        <end position="264"/>
    </location>
</feature>
<dbReference type="Proteomes" id="UP000272025">
    <property type="component" value="Unassembled WGS sequence"/>
</dbReference>
<name>A0A3N2Q6K7_SODAK</name>
<dbReference type="Pfam" id="PF12796">
    <property type="entry name" value="Ank_2"/>
    <property type="match status" value="1"/>
</dbReference>
<feature type="compositionally biased region" description="Low complexity" evidence="4">
    <location>
        <begin position="571"/>
        <end position="582"/>
    </location>
</feature>
<keyword evidence="6" id="KW-1185">Reference proteome</keyword>
<dbReference type="Gene3D" id="1.25.40.20">
    <property type="entry name" value="Ankyrin repeat-containing domain"/>
    <property type="match status" value="2"/>
</dbReference>
<dbReference type="EMBL" id="ML119051">
    <property type="protein sequence ID" value="ROT42404.1"/>
    <property type="molecule type" value="Genomic_DNA"/>
</dbReference>
<sequence>MVSDPGSSSYPTPTGRPSMWNLSGQRKLSRLYTYTNLPLPRIVKVLDSLRISNTGETPGQDSVNKRLNANLDKEPRWLRPKTKSDMSRRIDELANSPASAAPTAEHTGHLHSLGDPSDMGMHSTWLDAATVAEASPWHPDLAHWNQPAAPPPPAVTTQQLASPQVAFADPSRPMAMGPVSVPPEPVTAPSLRRRTTVATTSTDMTSNTLADALSQCSSDYVRRVTRLVKRYTLSGLVTAPSTLDEGESVPSESRPGTSGSTRSSWLDDDDDGDHARLPDDTRRLPGDFLQIDFQLSEKGPCLLLQEHESRSCFCYAREELTHAHWVSDEGLSASLRPVFHNDPSALSALIHERDPFGNTLLHLLASRGAPHSLLHRALDHASNACVKNSAGQTFLHLLDDSWFFSSTGMPPLLSLLRRLSKDAYFDIYSSDVYGRSIFHLLATKLDETENGRGIGAGIRRHFETAKYRRRDAFGVVPGEDETPLSLPLPPSLSHSGPPAGIPSSDDAQPDNARDAGYIKHTRLVKVVRTSELEPDVEDSKGRNGLHCLAAAILTQDTLLAKYGSCPSISLAPRAQPQPQAQPTNGRKRKLNTPYLNKNLCDASNESLRHRESLVRRLLEAGVDPNHYAADGTTPLMAFVAHLPEDGDYKLPVSILELLIEAGARVDARNRQGETALHVAVRHGRKLAVRTLVKNGACVHVRDAAGRSLLDVADARVVGASRDEKAYSHYEASRAWLSGKESKAVQNPTVAMEWGLGLESSG</sequence>
<feature type="region of interest" description="Disordered" evidence="4">
    <location>
        <begin position="140"/>
        <end position="202"/>
    </location>
</feature>
<evidence type="ECO:0000313" key="6">
    <source>
        <dbReference type="Proteomes" id="UP000272025"/>
    </source>
</evidence>